<proteinExistence type="predicted"/>
<dbReference type="OrthoDB" id="9815173at2"/>
<sequence>MLQLKGYGVQVTLPDGKPSSWLPLLVRMDAGNDALEISNVCLNEHVDFIVKRNLRRESLEEWLIIARQGFSTLNTPTYREKAGGLGSNLRIK</sequence>
<accession>A0A2Z2KKR5</accession>
<dbReference type="AlphaFoldDB" id="A0A2Z2KKR5"/>
<dbReference type="KEGG" id="pdh:B9T62_06545"/>
<evidence type="ECO:0000313" key="1">
    <source>
        <dbReference type="EMBL" id="ASA20491.1"/>
    </source>
</evidence>
<name>A0A2Z2KKR5_9BACL</name>
<dbReference type="Proteomes" id="UP000249890">
    <property type="component" value="Chromosome"/>
</dbReference>
<protein>
    <submittedName>
        <fullName evidence="1">Uncharacterized protein</fullName>
    </submittedName>
</protein>
<evidence type="ECO:0000313" key="2">
    <source>
        <dbReference type="Proteomes" id="UP000249890"/>
    </source>
</evidence>
<reference evidence="1 2" key="1">
    <citation type="submission" date="2017-06" db="EMBL/GenBank/DDBJ databases">
        <title>Complete genome sequence of Paenibacillus donghaensis KCTC 13049T isolated from East Sea sediment, South Korea.</title>
        <authorList>
            <person name="Jung B.K."/>
            <person name="Hong S.-J."/>
            <person name="Shin J.-H."/>
        </authorList>
    </citation>
    <scope>NUCLEOTIDE SEQUENCE [LARGE SCALE GENOMIC DNA]</scope>
    <source>
        <strain evidence="1 2">KCTC 13049</strain>
    </source>
</reference>
<gene>
    <name evidence="1" type="ORF">B9T62_06545</name>
</gene>
<organism evidence="1 2">
    <name type="scientific">Paenibacillus donghaensis</name>
    <dbReference type="NCBI Taxonomy" id="414771"/>
    <lineage>
        <taxon>Bacteria</taxon>
        <taxon>Bacillati</taxon>
        <taxon>Bacillota</taxon>
        <taxon>Bacilli</taxon>
        <taxon>Bacillales</taxon>
        <taxon>Paenibacillaceae</taxon>
        <taxon>Paenibacillus</taxon>
    </lineage>
</organism>
<dbReference type="EMBL" id="CP021780">
    <property type="protein sequence ID" value="ASA20491.1"/>
    <property type="molecule type" value="Genomic_DNA"/>
</dbReference>
<keyword evidence="2" id="KW-1185">Reference proteome</keyword>